<feature type="region of interest" description="Disordered" evidence="6">
    <location>
        <begin position="565"/>
        <end position="590"/>
    </location>
</feature>
<feature type="domain" description="RING-type" evidence="7">
    <location>
        <begin position="262"/>
        <end position="302"/>
    </location>
</feature>
<dbReference type="InterPro" id="IPR013083">
    <property type="entry name" value="Znf_RING/FYVE/PHD"/>
</dbReference>
<dbReference type="Pfam" id="PF13639">
    <property type="entry name" value="zf-RING_2"/>
    <property type="match status" value="1"/>
</dbReference>
<evidence type="ECO:0000259" key="8">
    <source>
        <dbReference type="PROSITE" id="PS50271"/>
    </source>
</evidence>
<dbReference type="SMART" id="SM00184">
    <property type="entry name" value="RING"/>
    <property type="match status" value="1"/>
</dbReference>
<dbReference type="Pfam" id="PF07576">
    <property type="entry name" value="BRAP2"/>
    <property type="match status" value="1"/>
</dbReference>
<dbReference type="EnsemblMetazoa" id="AMIN003679-RA">
    <property type="protein sequence ID" value="AMIN003679-PA"/>
    <property type="gene ID" value="AMIN003679"/>
</dbReference>
<dbReference type="PANTHER" id="PTHR24007:SF7">
    <property type="entry name" value="BRCA1-ASSOCIATED PROTEIN"/>
    <property type="match status" value="1"/>
</dbReference>
<sequence>MSALVSLCLLKIELVADRSRSQSTVMLGSSESGSACDDAATGGSIVGDEAAGAVSNEHPNNPRLQREMRGQRKPKKIIIESYRNRLLDGGPVPADEYRGILPKSSREQTPMDEVPPPSATEILGEINFFSGNPFVEVTKGILHLFKRNERADISEGDVSRTLCLIAVPSSLNCHDILNFIAPCQKEIQHVRILRDGSPNQFMVLLEFRCVEGAIEFYKTFNGAPYNSLEPDTLCHAVWVSSVEWGLDDCCVTPQGHTELPSCPVCLERMDESVDGVLTILCNHVFHAGCLNKWGDSTCPVCRCVQTPELSEQSVCMECEGTEALWICLICGHIGCGRYQGGHAASHYRTTNHTYALQLGTNRVWDYAGDNFVHRLLQSKSDGKLVATQSPGGEDGEEKIDSMQLEFTYLLTSQLDAQRDYYEERLSRLESIVGGERQKLQEDNELAKKKTAELEVKLHALTKEKNSLERKITQLTSKLSTVLGELAEEKQFGKTLQANQITWQTKFATLEKQCSEKEQEIAELKEQVRDLMFYMEAQNTIAGSELKSELVDGTVVLPAEAVAAASSISSHSGLTMGGTNGAKAKRRQKRK</sequence>
<dbReference type="InterPro" id="IPR001607">
    <property type="entry name" value="Znf_UBP"/>
</dbReference>
<reference evidence="10" key="1">
    <citation type="submission" date="2013-03" db="EMBL/GenBank/DDBJ databases">
        <title>The Genome Sequence of Anopheles minimus MINIMUS1.</title>
        <authorList>
            <consortium name="The Broad Institute Genomics Platform"/>
            <person name="Neafsey D.E."/>
            <person name="Walton C."/>
            <person name="Walker B."/>
            <person name="Young S.K."/>
            <person name="Zeng Q."/>
            <person name="Gargeya S."/>
            <person name="Fitzgerald M."/>
            <person name="Haas B."/>
            <person name="Abouelleil A."/>
            <person name="Allen A.W."/>
            <person name="Alvarado L."/>
            <person name="Arachchi H.M."/>
            <person name="Berlin A.M."/>
            <person name="Chapman S.B."/>
            <person name="Gainer-Dewar J."/>
            <person name="Goldberg J."/>
            <person name="Griggs A."/>
            <person name="Gujja S."/>
            <person name="Hansen M."/>
            <person name="Howarth C."/>
            <person name="Imamovic A."/>
            <person name="Ireland A."/>
            <person name="Larimer J."/>
            <person name="McCowan C."/>
            <person name="Murphy C."/>
            <person name="Pearson M."/>
            <person name="Poon T.W."/>
            <person name="Priest M."/>
            <person name="Roberts A."/>
            <person name="Saif S."/>
            <person name="Shea T."/>
            <person name="Sisk P."/>
            <person name="Sykes S."/>
            <person name="Wortman J."/>
            <person name="Nusbaum C."/>
            <person name="Birren B."/>
        </authorList>
    </citation>
    <scope>NUCLEOTIDE SEQUENCE [LARGE SCALE GENOMIC DNA]</scope>
    <source>
        <strain evidence="10">MINIMUS1</strain>
    </source>
</reference>
<evidence type="ECO:0000313" key="9">
    <source>
        <dbReference type="EnsemblMetazoa" id="AMIN003679-PA"/>
    </source>
</evidence>
<dbReference type="Proteomes" id="UP000075920">
    <property type="component" value="Unassembled WGS sequence"/>
</dbReference>
<keyword evidence="3" id="KW-0862">Zinc</keyword>
<dbReference type="InterPro" id="IPR011422">
    <property type="entry name" value="BRAP2/ETP1_RRM"/>
</dbReference>
<dbReference type="CDD" id="cd12718">
    <property type="entry name" value="RRM_BRAP2"/>
    <property type="match status" value="1"/>
</dbReference>
<dbReference type="GO" id="GO:0007265">
    <property type="term" value="P:Ras protein signal transduction"/>
    <property type="evidence" value="ECO:0007669"/>
    <property type="project" value="TreeGrafter"/>
</dbReference>
<proteinExistence type="predicted"/>
<evidence type="ECO:0000256" key="3">
    <source>
        <dbReference type="ARBA" id="ARBA00022833"/>
    </source>
</evidence>
<evidence type="ECO:0000256" key="1">
    <source>
        <dbReference type="ARBA" id="ARBA00022723"/>
    </source>
</evidence>
<evidence type="ECO:0000259" key="7">
    <source>
        <dbReference type="PROSITE" id="PS50089"/>
    </source>
</evidence>
<dbReference type="PROSITE" id="PS50271">
    <property type="entry name" value="ZF_UBP"/>
    <property type="match status" value="1"/>
</dbReference>
<evidence type="ECO:0000256" key="4">
    <source>
        <dbReference type="PROSITE-ProRule" id="PRU00502"/>
    </source>
</evidence>
<evidence type="ECO:0000313" key="10">
    <source>
        <dbReference type="Proteomes" id="UP000075920"/>
    </source>
</evidence>
<feature type="coiled-coil region" evidence="5">
    <location>
        <begin position="436"/>
        <end position="477"/>
    </location>
</feature>
<keyword evidence="5" id="KW-0175">Coiled coil</keyword>
<dbReference type="VEuPathDB" id="VectorBase:AMIN003679"/>
<organism evidence="9 10">
    <name type="scientific">Anopheles minimus</name>
    <dbReference type="NCBI Taxonomy" id="112268"/>
    <lineage>
        <taxon>Eukaryota</taxon>
        <taxon>Metazoa</taxon>
        <taxon>Ecdysozoa</taxon>
        <taxon>Arthropoda</taxon>
        <taxon>Hexapoda</taxon>
        <taxon>Insecta</taxon>
        <taxon>Pterygota</taxon>
        <taxon>Neoptera</taxon>
        <taxon>Endopterygota</taxon>
        <taxon>Diptera</taxon>
        <taxon>Nematocera</taxon>
        <taxon>Culicoidea</taxon>
        <taxon>Culicidae</taxon>
        <taxon>Anophelinae</taxon>
        <taxon>Anopheles</taxon>
    </lineage>
</organism>
<evidence type="ECO:0000256" key="5">
    <source>
        <dbReference type="SAM" id="Coils"/>
    </source>
</evidence>
<dbReference type="SUPFAM" id="SSF57850">
    <property type="entry name" value="RING/U-box"/>
    <property type="match status" value="1"/>
</dbReference>
<dbReference type="PANTHER" id="PTHR24007">
    <property type="entry name" value="BRCA1-ASSOCIATED PROTEIN"/>
    <property type="match status" value="1"/>
</dbReference>
<dbReference type="InterPro" id="IPR001841">
    <property type="entry name" value="Znf_RING"/>
</dbReference>
<keyword evidence="1" id="KW-0479">Metal-binding</keyword>
<keyword evidence="10" id="KW-1185">Reference proteome</keyword>
<dbReference type="STRING" id="112268.A0A182W023"/>
<evidence type="ECO:0000256" key="2">
    <source>
        <dbReference type="ARBA" id="ARBA00022771"/>
    </source>
</evidence>
<evidence type="ECO:0000256" key="6">
    <source>
        <dbReference type="SAM" id="MobiDB-lite"/>
    </source>
</evidence>
<reference evidence="9" key="2">
    <citation type="submission" date="2020-05" db="UniProtKB">
        <authorList>
            <consortium name="EnsemblMetazoa"/>
        </authorList>
    </citation>
    <scope>IDENTIFICATION</scope>
    <source>
        <strain evidence="9">MINIMUS1</strain>
    </source>
</reference>
<dbReference type="Gene3D" id="3.30.40.10">
    <property type="entry name" value="Zinc/RING finger domain, C3HC4 (zinc finger)"/>
    <property type="match status" value="2"/>
</dbReference>
<protein>
    <recommendedName>
        <fullName evidence="11">BRCA1-associated protein</fullName>
    </recommendedName>
</protein>
<feature type="region of interest" description="Disordered" evidence="6">
    <location>
        <begin position="51"/>
        <end position="71"/>
    </location>
</feature>
<accession>A0A182W023</accession>
<dbReference type="PROSITE" id="PS50089">
    <property type="entry name" value="ZF_RING_2"/>
    <property type="match status" value="1"/>
</dbReference>
<dbReference type="CDD" id="cd16457">
    <property type="entry name" value="RING-H2_BRAP2"/>
    <property type="match status" value="1"/>
</dbReference>
<feature type="domain" description="UBP-type" evidence="8">
    <location>
        <begin position="296"/>
        <end position="391"/>
    </location>
</feature>
<dbReference type="Pfam" id="PF02148">
    <property type="entry name" value="zf-UBP"/>
    <property type="match status" value="1"/>
</dbReference>
<name>A0A182W023_9DIPT</name>
<evidence type="ECO:0008006" key="11">
    <source>
        <dbReference type="Google" id="ProtNLM"/>
    </source>
</evidence>
<dbReference type="GO" id="GO:0016567">
    <property type="term" value="P:protein ubiquitination"/>
    <property type="evidence" value="ECO:0007669"/>
    <property type="project" value="TreeGrafter"/>
</dbReference>
<dbReference type="GO" id="GO:0061630">
    <property type="term" value="F:ubiquitin protein ligase activity"/>
    <property type="evidence" value="ECO:0007669"/>
    <property type="project" value="TreeGrafter"/>
</dbReference>
<dbReference type="InterPro" id="IPR047243">
    <property type="entry name" value="RING-H2_BRAP2"/>
</dbReference>
<dbReference type="GO" id="GO:0005737">
    <property type="term" value="C:cytoplasm"/>
    <property type="evidence" value="ECO:0007669"/>
    <property type="project" value="TreeGrafter"/>
</dbReference>
<dbReference type="InterPro" id="IPR034932">
    <property type="entry name" value="BRAP2_RRM"/>
</dbReference>
<dbReference type="SMART" id="SM00290">
    <property type="entry name" value="ZnF_UBP"/>
    <property type="match status" value="1"/>
</dbReference>
<dbReference type="GO" id="GO:0008270">
    <property type="term" value="F:zinc ion binding"/>
    <property type="evidence" value="ECO:0007669"/>
    <property type="project" value="UniProtKB-KW"/>
</dbReference>
<keyword evidence="2 4" id="KW-0863">Zinc-finger</keyword>
<dbReference type="AlphaFoldDB" id="A0A182W023"/>